<feature type="transmembrane region" description="Helical" evidence="1">
    <location>
        <begin position="187"/>
        <end position="205"/>
    </location>
</feature>
<proteinExistence type="predicted"/>
<keyword evidence="1" id="KW-1133">Transmembrane helix</keyword>
<protein>
    <submittedName>
        <fullName evidence="2">Uncharacterized protein</fullName>
    </submittedName>
</protein>
<dbReference type="Proteomes" id="UP001595833">
    <property type="component" value="Unassembled WGS sequence"/>
</dbReference>
<sequence>MSGSSRLERRYRALLRVLPGWYRAEREEEMVGLFLADRDDELDLEHGWPGWGEAAATLGLAVRVRLGARRPAGELVRLVGLTGLVAQLAMVGQVASAVLLAGAPVQVAWWADVPVVVAFAALVAGYRAVGRVAAAVTGVLAAAPWVFAVASGMSWWWTALFALPVWITAAAVVVGFHAEAPRPSSRWWAPAVAGVVVGSVVWQTWSPAAVWLSWLSFLWAWVVAAAVVAVFRPWRAARRRAPAGG</sequence>
<name>A0ABV9Y4X1_9PSEU</name>
<dbReference type="RefSeq" id="WP_344037062.1">
    <property type="nucleotide sequence ID" value="NZ_BAAAKE010000006.1"/>
</dbReference>
<feature type="transmembrane region" description="Helical" evidence="1">
    <location>
        <begin position="132"/>
        <end position="150"/>
    </location>
</feature>
<keyword evidence="1" id="KW-0812">Transmembrane</keyword>
<evidence type="ECO:0000313" key="2">
    <source>
        <dbReference type="EMBL" id="MFC5057411.1"/>
    </source>
</evidence>
<feature type="transmembrane region" description="Helical" evidence="1">
    <location>
        <begin position="75"/>
        <end position="101"/>
    </location>
</feature>
<organism evidence="2 3">
    <name type="scientific">Saccharothrix xinjiangensis</name>
    <dbReference type="NCBI Taxonomy" id="204798"/>
    <lineage>
        <taxon>Bacteria</taxon>
        <taxon>Bacillati</taxon>
        <taxon>Actinomycetota</taxon>
        <taxon>Actinomycetes</taxon>
        <taxon>Pseudonocardiales</taxon>
        <taxon>Pseudonocardiaceae</taxon>
        <taxon>Saccharothrix</taxon>
    </lineage>
</organism>
<gene>
    <name evidence="2" type="ORF">ACFPFM_27165</name>
</gene>
<feature type="transmembrane region" description="Helical" evidence="1">
    <location>
        <begin position="211"/>
        <end position="231"/>
    </location>
</feature>
<dbReference type="EMBL" id="JBHSJB010000027">
    <property type="protein sequence ID" value="MFC5057411.1"/>
    <property type="molecule type" value="Genomic_DNA"/>
</dbReference>
<evidence type="ECO:0000256" key="1">
    <source>
        <dbReference type="SAM" id="Phobius"/>
    </source>
</evidence>
<evidence type="ECO:0000313" key="3">
    <source>
        <dbReference type="Proteomes" id="UP001595833"/>
    </source>
</evidence>
<reference evidence="3" key="1">
    <citation type="journal article" date="2019" name="Int. J. Syst. Evol. Microbiol.">
        <title>The Global Catalogue of Microorganisms (GCM) 10K type strain sequencing project: providing services to taxonomists for standard genome sequencing and annotation.</title>
        <authorList>
            <consortium name="The Broad Institute Genomics Platform"/>
            <consortium name="The Broad Institute Genome Sequencing Center for Infectious Disease"/>
            <person name="Wu L."/>
            <person name="Ma J."/>
        </authorList>
    </citation>
    <scope>NUCLEOTIDE SEQUENCE [LARGE SCALE GENOMIC DNA]</scope>
    <source>
        <strain evidence="3">KCTC 12848</strain>
    </source>
</reference>
<comment type="caution">
    <text evidence="2">The sequence shown here is derived from an EMBL/GenBank/DDBJ whole genome shotgun (WGS) entry which is preliminary data.</text>
</comment>
<keyword evidence="3" id="KW-1185">Reference proteome</keyword>
<feature type="transmembrane region" description="Helical" evidence="1">
    <location>
        <begin position="156"/>
        <end position="175"/>
    </location>
</feature>
<keyword evidence="1" id="KW-0472">Membrane</keyword>
<feature type="transmembrane region" description="Helical" evidence="1">
    <location>
        <begin position="107"/>
        <end position="125"/>
    </location>
</feature>
<accession>A0ABV9Y4X1</accession>